<keyword evidence="1" id="KW-0175">Coiled coil</keyword>
<evidence type="ECO:0000313" key="4">
    <source>
        <dbReference type="Proteomes" id="UP001189429"/>
    </source>
</evidence>
<dbReference type="EMBL" id="CAUYUJ010013058">
    <property type="protein sequence ID" value="CAK0835365.1"/>
    <property type="molecule type" value="Genomic_DNA"/>
</dbReference>
<gene>
    <name evidence="3" type="ORF">PCOR1329_LOCUS32331</name>
</gene>
<name>A0ABN9SSZ9_9DINO</name>
<organism evidence="3 4">
    <name type="scientific">Prorocentrum cordatum</name>
    <dbReference type="NCBI Taxonomy" id="2364126"/>
    <lineage>
        <taxon>Eukaryota</taxon>
        <taxon>Sar</taxon>
        <taxon>Alveolata</taxon>
        <taxon>Dinophyceae</taxon>
        <taxon>Prorocentrales</taxon>
        <taxon>Prorocentraceae</taxon>
        <taxon>Prorocentrum</taxon>
    </lineage>
</organism>
<evidence type="ECO:0000313" key="3">
    <source>
        <dbReference type="EMBL" id="CAK0835365.1"/>
    </source>
</evidence>
<evidence type="ECO:0000256" key="2">
    <source>
        <dbReference type="SAM" id="MobiDB-lite"/>
    </source>
</evidence>
<keyword evidence="4" id="KW-1185">Reference proteome</keyword>
<proteinExistence type="predicted"/>
<feature type="region of interest" description="Disordered" evidence="2">
    <location>
        <begin position="387"/>
        <end position="421"/>
    </location>
</feature>
<feature type="coiled-coil region" evidence="1">
    <location>
        <begin position="337"/>
        <end position="371"/>
    </location>
</feature>
<dbReference type="Proteomes" id="UP001189429">
    <property type="component" value="Unassembled WGS sequence"/>
</dbReference>
<comment type="caution">
    <text evidence="3">The sequence shown here is derived from an EMBL/GenBank/DDBJ whole genome shotgun (WGS) entry which is preliminary data.</text>
</comment>
<protein>
    <submittedName>
        <fullName evidence="3">Uncharacterized protein</fullName>
    </submittedName>
</protein>
<reference evidence="3" key="1">
    <citation type="submission" date="2023-10" db="EMBL/GenBank/DDBJ databases">
        <authorList>
            <person name="Chen Y."/>
            <person name="Shah S."/>
            <person name="Dougan E. K."/>
            <person name="Thang M."/>
            <person name="Chan C."/>
        </authorList>
    </citation>
    <scope>NUCLEOTIDE SEQUENCE [LARGE SCALE GENOMIC DNA]</scope>
</reference>
<evidence type="ECO:0000256" key="1">
    <source>
        <dbReference type="SAM" id="Coils"/>
    </source>
</evidence>
<feature type="non-terminal residue" evidence="3">
    <location>
        <position position="1"/>
    </location>
</feature>
<sequence>GSLAACRGELAAREGELQRAAESAAAAASAAAEAEVHAERSREAIASAQAAVVEAGAGAEAASAVFAAEEAGAAEGRLAALRKECKADAEQFGAYLREADLLGLLVAAGARTEQARAASVSQHSETLAARASAQRALEAARKNCSDARALTARREEEARKLGEECDALGAARNETQAAHAVALQALRAAQAVTEGVVRERAPADAAAAAATAAHGRAAARGQASLEGARLRYAEVAAAMNATEACLRSRDDAELQDVHAAAALDAATAWLAAFVPTLELGVKASRLRGAEEDEAAKRSAEARAARRERRMALLLETHRAHLALLDAQTELAEKDAAMGAAKAAFDKAEKDVVDAQEKLDKLVTAAAEYSDDIAKTHKEIGEGLEEYHSAKAGYDAQDPEERRRSFSTKLEGSGADPGPDHK</sequence>
<accession>A0ABN9SSZ9</accession>